<organism evidence="2 3">
    <name type="scientific">Dendrothele bispora (strain CBS 962.96)</name>
    <dbReference type="NCBI Taxonomy" id="1314807"/>
    <lineage>
        <taxon>Eukaryota</taxon>
        <taxon>Fungi</taxon>
        <taxon>Dikarya</taxon>
        <taxon>Basidiomycota</taxon>
        <taxon>Agaricomycotina</taxon>
        <taxon>Agaricomycetes</taxon>
        <taxon>Agaricomycetidae</taxon>
        <taxon>Agaricales</taxon>
        <taxon>Agaricales incertae sedis</taxon>
        <taxon>Dendrothele</taxon>
    </lineage>
</organism>
<evidence type="ECO:0000313" key="3">
    <source>
        <dbReference type="Proteomes" id="UP000297245"/>
    </source>
</evidence>
<dbReference type="AlphaFoldDB" id="A0A4V4HEY5"/>
<proteinExistence type="predicted"/>
<reference evidence="2 3" key="1">
    <citation type="journal article" date="2019" name="Nat. Ecol. Evol.">
        <title>Megaphylogeny resolves global patterns of mushroom evolution.</title>
        <authorList>
            <person name="Varga T."/>
            <person name="Krizsan K."/>
            <person name="Foldi C."/>
            <person name="Dima B."/>
            <person name="Sanchez-Garcia M."/>
            <person name="Sanchez-Ramirez S."/>
            <person name="Szollosi G.J."/>
            <person name="Szarkandi J.G."/>
            <person name="Papp V."/>
            <person name="Albert L."/>
            <person name="Andreopoulos W."/>
            <person name="Angelini C."/>
            <person name="Antonin V."/>
            <person name="Barry K.W."/>
            <person name="Bougher N.L."/>
            <person name="Buchanan P."/>
            <person name="Buyck B."/>
            <person name="Bense V."/>
            <person name="Catcheside P."/>
            <person name="Chovatia M."/>
            <person name="Cooper J."/>
            <person name="Damon W."/>
            <person name="Desjardin D."/>
            <person name="Finy P."/>
            <person name="Geml J."/>
            <person name="Haridas S."/>
            <person name="Hughes K."/>
            <person name="Justo A."/>
            <person name="Karasinski D."/>
            <person name="Kautmanova I."/>
            <person name="Kiss B."/>
            <person name="Kocsube S."/>
            <person name="Kotiranta H."/>
            <person name="LaButti K.M."/>
            <person name="Lechner B.E."/>
            <person name="Liimatainen K."/>
            <person name="Lipzen A."/>
            <person name="Lukacs Z."/>
            <person name="Mihaltcheva S."/>
            <person name="Morgado L.N."/>
            <person name="Niskanen T."/>
            <person name="Noordeloos M.E."/>
            <person name="Ohm R.A."/>
            <person name="Ortiz-Santana B."/>
            <person name="Ovrebo C."/>
            <person name="Racz N."/>
            <person name="Riley R."/>
            <person name="Savchenko A."/>
            <person name="Shiryaev A."/>
            <person name="Soop K."/>
            <person name="Spirin V."/>
            <person name="Szebenyi C."/>
            <person name="Tomsovsky M."/>
            <person name="Tulloss R.E."/>
            <person name="Uehling J."/>
            <person name="Grigoriev I.V."/>
            <person name="Vagvolgyi C."/>
            <person name="Papp T."/>
            <person name="Martin F.M."/>
            <person name="Miettinen O."/>
            <person name="Hibbett D.S."/>
            <person name="Nagy L.G."/>
        </authorList>
    </citation>
    <scope>NUCLEOTIDE SEQUENCE [LARGE SCALE GENOMIC DNA]</scope>
    <source>
        <strain evidence="2 3">CBS 962.96</strain>
    </source>
</reference>
<accession>A0A4V4HEY5</accession>
<dbReference type="Proteomes" id="UP000297245">
    <property type="component" value="Unassembled WGS sequence"/>
</dbReference>
<evidence type="ECO:0000256" key="1">
    <source>
        <dbReference type="SAM" id="MobiDB-lite"/>
    </source>
</evidence>
<name>A0A4V4HEY5_DENBC</name>
<dbReference type="EMBL" id="ML179273">
    <property type="protein sequence ID" value="THU92625.1"/>
    <property type="molecule type" value="Genomic_DNA"/>
</dbReference>
<keyword evidence="3" id="KW-1185">Reference proteome</keyword>
<gene>
    <name evidence="2" type="ORF">K435DRAFT_800337</name>
</gene>
<evidence type="ECO:0000313" key="2">
    <source>
        <dbReference type="EMBL" id="THU92625.1"/>
    </source>
</evidence>
<protein>
    <submittedName>
        <fullName evidence="2">Uncharacterized protein</fullName>
    </submittedName>
</protein>
<feature type="compositionally biased region" description="Basic and acidic residues" evidence="1">
    <location>
        <begin position="53"/>
        <end position="70"/>
    </location>
</feature>
<sequence>MTSEPSFRQAFYSVTSNLLNLVNNYKSVHTDKRFTGAWREKTGRGPIQTTSRSSDKNKNKKTPPDARSEGRLCVGPGENVEDEPNQVHKELEKKLDRCMEEEDDYSTKEVIELLTYGGVGRLGLLPALRPSFNDLQFQLEFTLHRRIKGSSMCKSLMDLREGGNTCNPELGEGRKKFSW</sequence>
<feature type="region of interest" description="Disordered" evidence="1">
    <location>
        <begin position="36"/>
        <end position="88"/>
    </location>
</feature>